<dbReference type="GO" id="GO:0060732">
    <property type="term" value="P:positive regulation of inositol phosphate biosynthetic process"/>
    <property type="evidence" value="ECO:0007669"/>
    <property type="project" value="Ensembl"/>
</dbReference>
<evidence type="ECO:0000256" key="3">
    <source>
        <dbReference type="ARBA" id="ARBA00023136"/>
    </source>
</evidence>
<dbReference type="GO" id="GO:0038023">
    <property type="term" value="F:signaling receptor activity"/>
    <property type="evidence" value="ECO:0007669"/>
    <property type="project" value="Ensembl"/>
</dbReference>
<protein>
    <submittedName>
        <fullName evidence="9">CD244 molecule</fullName>
    </submittedName>
</protein>
<keyword evidence="6" id="KW-0812">Transmembrane</keyword>
<evidence type="ECO:0000256" key="7">
    <source>
        <dbReference type="SAM" id="SignalP"/>
    </source>
</evidence>
<dbReference type="PANTHER" id="PTHR12080:SF56">
    <property type="entry name" value="NATURAL KILLER CELL RECEPTOR 2B4"/>
    <property type="match status" value="1"/>
</dbReference>
<comment type="subcellular location">
    <subcellularLocation>
        <location evidence="1">Membrane</location>
    </subcellularLocation>
</comment>
<keyword evidence="6" id="KW-1133">Transmembrane helix</keyword>
<feature type="domain" description="Ig-like" evidence="8">
    <location>
        <begin position="137"/>
        <end position="214"/>
    </location>
</feature>
<feature type="region of interest" description="Disordered" evidence="5">
    <location>
        <begin position="351"/>
        <end position="390"/>
    </location>
</feature>
<keyword evidence="2 7" id="KW-0732">Signal</keyword>
<dbReference type="HOGENOM" id="CLU_065827_0_0_1"/>
<reference evidence="10" key="1">
    <citation type="submission" date="2011-03" db="EMBL/GenBank/DDBJ databases">
        <title>Version 3 of the genome sequence of Otolemur garnettii (Bushbaby).</title>
        <authorList>
            <consortium name="The Broad Institute Genome Sequencing Platform"/>
            <person name="Di Palma F."/>
            <person name="Johnson J."/>
            <person name="Lander E.S."/>
            <person name="Lindblad-Toh K."/>
            <person name="Jaffe D.B."/>
            <person name="Gnerre S."/>
            <person name="MacCallum I."/>
            <person name="Przybylski D."/>
            <person name="Ribeiro F.J."/>
            <person name="Burton J.N."/>
            <person name="Walker B.J."/>
            <person name="Sharpe T."/>
            <person name="Hall G."/>
        </authorList>
    </citation>
    <scope>NUCLEOTIDE SEQUENCE [LARGE SCALE GENOMIC DNA]</scope>
</reference>
<sequence length="401" mass="45938">RLGTIILPPILLVKGFSFLECPGSATVVVGLSGESLQLRPNITQRKIYSVEWKRQLPSHSAYHLILTWENGPTPNNESSTLNNFNNKFSFRTENLALLINTAQQQDSGSYCLEVTNESGHVWTVKFQVSVFDRVEKPHLQWQGKVLDRGRCQVSLYCLVSRDRNVTYSWYRGNKLILKARNLTYLEEEIDNNTYTYTCIVHNPVSWNSHSLNLTASCQNVHQEFRLRPLLVTTVILITLLLGSLTCFCMWKRKRKRKQPETSPEEYLTIYEDVKDLKTTRNQETRTVGTFCPAQMCGPGRPQKEKKGLYVIEKQKPKQNSPENESTIYSMIQAQSSVATSQETPNTLYSFVQPSRKSGSKKRNHNPPFSSTVYEEVGNREPKAQNPARLSRKELESFAVYS</sequence>
<dbReference type="Gene3D" id="2.60.40.10">
    <property type="entry name" value="Immunoglobulins"/>
    <property type="match status" value="2"/>
</dbReference>
<dbReference type="PANTHER" id="PTHR12080">
    <property type="entry name" value="SIGNALING LYMPHOCYTIC ACTIVATION MOLECULE"/>
    <property type="match status" value="1"/>
</dbReference>
<dbReference type="GO" id="GO:0002323">
    <property type="term" value="P:natural killer cell activation involved in immune response"/>
    <property type="evidence" value="ECO:0007669"/>
    <property type="project" value="Ensembl"/>
</dbReference>
<proteinExistence type="predicted"/>
<dbReference type="OMA" id="VDIHGTH"/>
<evidence type="ECO:0000256" key="6">
    <source>
        <dbReference type="SAM" id="Phobius"/>
    </source>
</evidence>
<feature type="chain" id="PRO_5012723079" evidence="7">
    <location>
        <begin position="16"/>
        <end position="401"/>
    </location>
</feature>
<dbReference type="SUPFAM" id="SSF48726">
    <property type="entry name" value="Immunoglobulin"/>
    <property type="match status" value="2"/>
</dbReference>
<evidence type="ECO:0000256" key="5">
    <source>
        <dbReference type="SAM" id="MobiDB-lite"/>
    </source>
</evidence>
<dbReference type="GO" id="GO:0009897">
    <property type="term" value="C:external side of plasma membrane"/>
    <property type="evidence" value="ECO:0007669"/>
    <property type="project" value="Ensembl"/>
</dbReference>
<dbReference type="CDD" id="cd00096">
    <property type="entry name" value="Ig"/>
    <property type="match status" value="1"/>
</dbReference>
<feature type="signal peptide" evidence="7">
    <location>
        <begin position="1"/>
        <end position="15"/>
    </location>
</feature>
<evidence type="ECO:0000256" key="2">
    <source>
        <dbReference type="ARBA" id="ARBA00022729"/>
    </source>
</evidence>
<evidence type="ECO:0000256" key="1">
    <source>
        <dbReference type="ARBA" id="ARBA00004370"/>
    </source>
</evidence>
<dbReference type="InterPro" id="IPR007110">
    <property type="entry name" value="Ig-like_dom"/>
</dbReference>
<evidence type="ECO:0000256" key="4">
    <source>
        <dbReference type="ARBA" id="ARBA00023180"/>
    </source>
</evidence>
<dbReference type="GO" id="GO:0032757">
    <property type="term" value="P:positive regulation of interleukin-8 production"/>
    <property type="evidence" value="ECO:0007669"/>
    <property type="project" value="Ensembl"/>
</dbReference>
<dbReference type="GO" id="GO:0071663">
    <property type="term" value="P:positive regulation of granzyme B production"/>
    <property type="evidence" value="ECO:0007669"/>
    <property type="project" value="Ensembl"/>
</dbReference>
<accession>H0WJ80</accession>
<keyword evidence="4" id="KW-0325">Glycoprotein</keyword>
<feature type="transmembrane region" description="Helical" evidence="6">
    <location>
        <begin position="229"/>
        <end position="250"/>
    </location>
</feature>
<keyword evidence="10" id="KW-1185">Reference proteome</keyword>
<dbReference type="eggNOG" id="ENOG502S7N7">
    <property type="taxonomic scope" value="Eukaryota"/>
</dbReference>
<dbReference type="InterPro" id="IPR024303">
    <property type="entry name" value="NK_rcpt_2B4_Ig_dom"/>
</dbReference>
<dbReference type="Proteomes" id="UP000005225">
    <property type="component" value="Unassembled WGS sequence"/>
</dbReference>
<organism evidence="9 10">
    <name type="scientific">Otolemur garnettii</name>
    <name type="common">Small-eared galago</name>
    <name type="synonym">Garnett's greater bushbaby</name>
    <dbReference type="NCBI Taxonomy" id="30611"/>
    <lineage>
        <taxon>Eukaryota</taxon>
        <taxon>Metazoa</taxon>
        <taxon>Chordata</taxon>
        <taxon>Craniata</taxon>
        <taxon>Vertebrata</taxon>
        <taxon>Euteleostomi</taxon>
        <taxon>Mammalia</taxon>
        <taxon>Eutheria</taxon>
        <taxon>Euarchontoglires</taxon>
        <taxon>Primates</taxon>
        <taxon>Strepsirrhini</taxon>
        <taxon>Lorisiformes</taxon>
        <taxon>Galagidae</taxon>
        <taxon>Otolemur</taxon>
    </lineage>
</organism>
<dbReference type="InterPro" id="IPR003599">
    <property type="entry name" value="Ig_sub"/>
</dbReference>
<dbReference type="STRING" id="30611.ENSOGAP00000001537"/>
<keyword evidence="3 6" id="KW-0472">Membrane</keyword>
<dbReference type="FunCoup" id="H0WJ80">
    <property type="interactions" value="473"/>
</dbReference>
<dbReference type="Ensembl" id="ENSOGAT00000001725.2">
    <property type="protein sequence ID" value="ENSOGAP00000001537.2"/>
    <property type="gene ID" value="ENSOGAG00000001724.2"/>
</dbReference>
<dbReference type="GO" id="GO:0032729">
    <property type="term" value="P:positive regulation of type II interferon production"/>
    <property type="evidence" value="ECO:0007669"/>
    <property type="project" value="Ensembl"/>
</dbReference>
<dbReference type="InParanoid" id="H0WJ80"/>
<dbReference type="GO" id="GO:0042288">
    <property type="term" value="F:MHC class I protein binding"/>
    <property type="evidence" value="ECO:0007669"/>
    <property type="project" value="Ensembl"/>
</dbReference>
<dbReference type="EMBL" id="AAQR03118653">
    <property type="status" value="NOT_ANNOTATED_CDS"/>
    <property type="molecule type" value="Genomic_DNA"/>
</dbReference>
<dbReference type="InterPro" id="IPR013783">
    <property type="entry name" value="Ig-like_fold"/>
</dbReference>
<reference evidence="9" key="3">
    <citation type="submission" date="2025-09" db="UniProtKB">
        <authorList>
            <consortium name="Ensembl"/>
        </authorList>
    </citation>
    <scope>IDENTIFICATION</scope>
</reference>
<evidence type="ECO:0000313" key="10">
    <source>
        <dbReference type="Proteomes" id="UP000005225"/>
    </source>
</evidence>
<reference evidence="9" key="2">
    <citation type="submission" date="2025-08" db="UniProtKB">
        <authorList>
            <consortium name="Ensembl"/>
        </authorList>
    </citation>
    <scope>IDENTIFICATION</scope>
</reference>
<dbReference type="InterPro" id="IPR036179">
    <property type="entry name" value="Ig-like_dom_sf"/>
</dbReference>
<dbReference type="PROSITE" id="PS50835">
    <property type="entry name" value="IG_LIKE"/>
    <property type="match status" value="1"/>
</dbReference>
<dbReference type="InterPro" id="IPR015631">
    <property type="entry name" value="CD2/SLAM_rcpt"/>
</dbReference>
<dbReference type="SMART" id="SM00409">
    <property type="entry name" value="IG"/>
    <property type="match status" value="1"/>
</dbReference>
<evidence type="ECO:0000313" key="9">
    <source>
        <dbReference type="Ensembl" id="ENSOGAP00000001537.2"/>
    </source>
</evidence>
<dbReference type="GeneTree" id="ENSGT01030000234540"/>
<dbReference type="Pfam" id="PF11465">
    <property type="entry name" value="Receptor_2B4"/>
    <property type="match status" value="1"/>
</dbReference>
<name>H0WJ80_OTOGA</name>
<dbReference type="AlphaFoldDB" id="H0WJ80"/>
<evidence type="ECO:0000259" key="8">
    <source>
        <dbReference type="PROSITE" id="PS50835"/>
    </source>
</evidence>